<gene>
    <name evidence="7" type="ORF">ISU02_10150</name>
</gene>
<evidence type="ECO:0000256" key="1">
    <source>
        <dbReference type="ARBA" id="ARBA00000086"/>
    </source>
</evidence>
<proteinExistence type="predicted"/>
<keyword evidence="4" id="KW-0378">Hydrolase</keyword>
<feature type="domain" description="HhH-GPD" evidence="6">
    <location>
        <begin position="133"/>
        <end position="298"/>
    </location>
</feature>
<dbReference type="InterPro" id="IPR012904">
    <property type="entry name" value="OGG_N"/>
</dbReference>
<protein>
    <recommendedName>
        <fullName evidence="2">DNA-3-methyladenine glycosylase II</fullName>
        <ecNumber evidence="2">3.2.2.21</ecNumber>
    </recommendedName>
</protein>
<accession>A0ABR9ZV64</accession>
<comment type="caution">
    <text evidence="7">The sequence shown here is derived from an EMBL/GenBank/DDBJ whole genome shotgun (WGS) entry which is preliminary data.</text>
</comment>
<reference evidence="7 8" key="1">
    <citation type="submission" date="2020-11" db="EMBL/GenBank/DDBJ databases">
        <title>Fusibacter basophilias sp. nov.</title>
        <authorList>
            <person name="Qiu D."/>
        </authorList>
    </citation>
    <scope>NUCLEOTIDE SEQUENCE [LARGE SCALE GENOMIC DNA]</scope>
    <source>
        <strain evidence="7 8">Q10-2</strain>
    </source>
</reference>
<dbReference type="InterPro" id="IPR003265">
    <property type="entry name" value="HhH-GPD_domain"/>
</dbReference>
<name>A0ABR9ZV64_9FIRM</name>
<evidence type="ECO:0000256" key="5">
    <source>
        <dbReference type="ARBA" id="ARBA00023204"/>
    </source>
</evidence>
<evidence type="ECO:0000313" key="8">
    <source>
        <dbReference type="Proteomes" id="UP000614200"/>
    </source>
</evidence>
<keyword evidence="5" id="KW-0234">DNA repair</keyword>
<dbReference type="RefSeq" id="WP_194701712.1">
    <property type="nucleotide sequence ID" value="NZ_JADKNH010000005.1"/>
</dbReference>
<dbReference type="EMBL" id="JADKNH010000005">
    <property type="protein sequence ID" value="MBF4693484.1"/>
    <property type="molecule type" value="Genomic_DNA"/>
</dbReference>
<dbReference type="InterPro" id="IPR011257">
    <property type="entry name" value="DNA_glycosylase"/>
</dbReference>
<dbReference type="PANTHER" id="PTHR43003">
    <property type="entry name" value="DNA-3-METHYLADENINE GLYCOSYLASE"/>
    <property type="match status" value="1"/>
</dbReference>
<evidence type="ECO:0000256" key="4">
    <source>
        <dbReference type="ARBA" id="ARBA00022801"/>
    </source>
</evidence>
<dbReference type="SMART" id="SM00478">
    <property type="entry name" value="ENDO3c"/>
    <property type="match status" value="1"/>
</dbReference>
<dbReference type="Gene3D" id="1.10.340.30">
    <property type="entry name" value="Hypothetical protein, domain 2"/>
    <property type="match status" value="1"/>
</dbReference>
<sequence>MDEIILETPEDFNFSECLVYLNRSELECLHRVVEGTLIKLIPCLGQYYLIQIIPMKDNQALKITLLTGVIRDYLQVEAIKNYVRTWFDLETSLTSFYELGKRDSIVRYVTERYRGLRIVKIMDLFEGFCWSVIGQQINLKFAYTLKKRLIETYGESITFQGERYYLFPTPERIACLRTDDLKDLQFSGRKAEYVTGIANLFCQGALDETQIKHMESYEMIKEKLLKVRGIGHWTADYIMLKCLDVKEAFPIADVGIHNAIKGIMNLEQKPTIAEIELLSKFWKGHEAYVTFYLWRYLYD</sequence>
<dbReference type="Pfam" id="PF07934">
    <property type="entry name" value="OGG_N"/>
    <property type="match status" value="1"/>
</dbReference>
<dbReference type="EC" id="3.2.2.21" evidence="2"/>
<comment type="catalytic activity">
    <reaction evidence="1">
        <text>Hydrolysis of alkylated DNA, releasing 3-methyladenine, 3-methylguanine, 7-methylguanine and 7-methyladenine.</text>
        <dbReference type="EC" id="3.2.2.21"/>
    </reaction>
</comment>
<evidence type="ECO:0000256" key="2">
    <source>
        <dbReference type="ARBA" id="ARBA00012000"/>
    </source>
</evidence>
<dbReference type="InterPro" id="IPR037046">
    <property type="entry name" value="AlkA_N_sf"/>
</dbReference>
<dbReference type="SUPFAM" id="SSF48150">
    <property type="entry name" value="DNA-glycosylase"/>
    <property type="match status" value="1"/>
</dbReference>
<evidence type="ECO:0000313" key="7">
    <source>
        <dbReference type="EMBL" id="MBF4693484.1"/>
    </source>
</evidence>
<keyword evidence="8" id="KW-1185">Reference proteome</keyword>
<dbReference type="CDD" id="cd00056">
    <property type="entry name" value="ENDO3c"/>
    <property type="match status" value="1"/>
</dbReference>
<dbReference type="Gene3D" id="3.30.310.20">
    <property type="entry name" value="DNA-3-methyladenine glycosylase AlkA, N-terminal domain"/>
    <property type="match status" value="1"/>
</dbReference>
<dbReference type="PANTHER" id="PTHR43003:SF12">
    <property type="entry name" value="DNA-3-METHYLADENINE GLYCOSYLASE"/>
    <property type="match status" value="1"/>
</dbReference>
<dbReference type="Proteomes" id="UP000614200">
    <property type="component" value="Unassembled WGS sequence"/>
</dbReference>
<keyword evidence="3" id="KW-0227">DNA damage</keyword>
<organism evidence="7 8">
    <name type="scientific">Fusibacter ferrireducens</name>
    <dbReference type="NCBI Taxonomy" id="2785058"/>
    <lineage>
        <taxon>Bacteria</taxon>
        <taxon>Bacillati</taxon>
        <taxon>Bacillota</taxon>
        <taxon>Clostridia</taxon>
        <taxon>Eubacteriales</taxon>
        <taxon>Eubacteriales Family XII. Incertae Sedis</taxon>
        <taxon>Fusibacter</taxon>
    </lineage>
</organism>
<dbReference type="InterPro" id="IPR051912">
    <property type="entry name" value="Alkylbase_DNA_Glycosylase/TA"/>
</dbReference>
<dbReference type="Pfam" id="PF00730">
    <property type="entry name" value="HhH-GPD"/>
    <property type="match status" value="1"/>
</dbReference>
<evidence type="ECO:0000256" key="3">
    <source>
        <dbReference type="ARBA" id="ARBA00022763"/>
    </source>
</evidence>
<evidence type="ECO:0000259" key="6">
    <source>
        <dbReference type="SMART" id="SM00478"/>
    </source>
</evidence>